<comment type="caution">
    <text evidence="1">The sequence shown here is derived from an EMBL/GenBank/DDBJ whole genome shotgun (WGS) entry which is preliminary data.</text>
</comment>
<accession>X1S207</accession>
<evidence type="ECO:0000313" key="1">
    <source>
        <dbReference type="EMBL" id="GAI69450.1"/>
    </source>
</evidence>
<protein>
    <submittedName>
        <fullName evidence="1">Uncharacterized protein</fullName>
    </submittedName>
</protein>
<sequence length="90" mass="9508">MLAIKSESAPTLSAGVMTMTFGQFEKVDEALVSFDGPNIADYVFEAVRTLATNVVTITFKKQQASSETPTWGAAGNDDITGVVTVIANGY</sequence>
<dbReference type="AlphaFoldDB" id="X1S207"/>
<proteinExistence type="predicted"/>
<dbReference type="EMBL" id="BARW01000071">
    <property type="protein sequence ID" value="GAI69450.1"/>
    <property type="molecule type" value="Genomic_DNA"/>
</dbReference>
<name>X1S207_9ZZZZ</name>
<organism evidence="1">
    <name type="scientific">marine sediment metagenome</name>
    <dbReference type="NCBI Taxonomy" id="412755"/>
    <lineage>
        <taxon>unclassified sequences</taxon>
        <taxon>metagenomes</taxon>
        <taxon>ecological metagenomes</taxon>
    </lineage>
</organism>
<reference evidence="1" key="1">
    <citation type="journal article" date="2014" name="Front. Microbiol.">
        <title>High frequency of phylogenetically diverse reductive dehalogenase-homologous genes in deep subseafloor sedimentary metagenomes.</title>
        <authorList>
            <person name="Kawai M."/>
            <person name="Futagami T."/>
            <person name="Toyoda A."/>
            <person name="Takaki Y."/>
            <person name="Nishi S."/>
            <person name="Hori S."/>
            <person name="Arai W."/>
            <person name="Tsubouchi T."/>
            <person name="Morono Y."/>
            <person name="Uchiyama I."/>
            <person name="Ito T."/>
            <person name="Fujiyama A."/>
            <person name="Inagaki F."/>
            <person name="Takami H."/>
        </authorList>
    </citation>
    <scope>NUCLEOTIDE SEQUENCE</scope>
    <source>
        <strain evidence="1">Expedition CK06-06</strain>
    </source>
</reference>
<gene>
    <name evidence="1" type="ORF">S12H4_00563</name>
</gene>